<protein>
    <submittedName>
        <fullName evidence="2">Uncharacterized protein</fullName>
    </submittedName>
</protein>
<name>S7NLJ0_MYOBR</name>
<organism evidence="2 3">
    <name type="scientific">Myotis brandtii</name>
    <name type="common">Brandt's bat</name>
    <dbReference type="NCBI Taxonomy" id="109478"/>
    <lineage>
        <taxon>Eukaryota</taxon>
        <taxon>Metazoa</taxon>
        <taxon>Chordata</taxon>
        <taxon>Craniata</taxon>
        <taxon>Vertebrata</taxon>
        <taxon>Euteleostomi</taxon>
        <taxon>Mammalia</taxon>
        <taxon>Eutheria</taxon>
        <taxon>Laurasiatheria</taxon>
        <taxon>Chiroptera</taxon>
        <taxon>Yangochiroptera</taxon>
        <taxon>Vespertilionidae</taxon>
        <taxon>Myotis</taxon>
    </lineage>
</organism>
<accession>S7NLJ0</accession>
<dbReference type="EMBL" id="KE164521">
    <property type="protein sequence ID" value="EPQ18364.1"/>
    <property type="molecule type" value="Genomic_DNA"/>
</dbReference>
<sequence length="140" mass="14481">METGSVGGEHPCYCLCRDPPARSHAPLVPSAQPEGSRVKTKSEAVCHFQITPTPARPGHQVSGLSQRLTLDSCPPSSSSRAPAKRVLGNLEGHVVSSEPHETSTSTSLPGATSEVPLAGPRLVNLAAQHLPGPPGSTPQD</sequence>
<dbReference type="AlphaFoldDB" id="S7NLJ0"/>
<feature type="region of interest" description="Disordered" evidence="1">
    <location>
        <begin position="51"/>
        <end position="140"/>
    </location>
</feature>
<reference evidence="2 3" key="1">
    <citation type="journal article" date="2013" name="Nat. Commun.">
        <title>Genome analysis reveals insights into physiology and longevity of the Brandt's bat Myotis brandtii.</title>
        <authorList>
            <person name="Seim I."/>
            <person name="Fang X."/>
            <person name="Xiong Z."/>
            <person name="Lobanov A.V."/>
            <person name="Huang Z."/>
            <person name="Ma S."/>
            <person name="Feng Y."/>
            <person name="Turanov A.A."/>
            <person name="Zhu Y."/>
            <person name="Lenz T.L."/>
            <person name="Gerashchenko M.V."/>
            <person name="Fan D."/>
            <person name="Hee Yim S."/>
            <person name="Yao X."/>
            <person name="Jordan D."/>
            <person name="Xiong Y."/>
            <person name="Ma Y."/>
            <person name="Lyapunov A.N."/>
            <person name="Chen G."/>
            <person name="Kulakova O.I."/>
            <person name="Sun Y."/>
            <person name="Lee S.G."/>
            <person name="Bronson R.T."/>
            <person name="Moskalev A.A."/>
            <person name="Sunyaev S.R."/>
            <person name="Zhang G."/>
            <person name="Krogh A."/>
            <person name="Wang J."/>
            <person name="Gladyshev V.N."/>
        </authorList>
    </citation>
    <scope>NUCLEOTIDE SEQUENCE [LARGE SCALE GENOMIC DNA]</scope>
</reference>
<evidence type="ECO:0000256" key="1">
    <source>
        <dbReference type="SAM" id="MobiDB-lite"/>
    </source>
</evidence>
<dbReference type="Proteomes" id="UP000052978">
    <property type="component" value="Unassembled WGS sequence"/>
</dbReference>
<feature type="compositionally biased region" description="Pro residues" evidence="1">
    <location>
        <begin position="131"/>
        <end position="140"/>
    </location>
</feature>
<evidence type="ECO:0000313" key="3">
    <source>
        <dbReference type="Proteomes" id="UP000052978"/>
    </source>
</evidence>
<proteinExistence type="predicted"/>
<keyword evidence="3" id="KW-1185">Reference proteome</keyword>
<evidence type="ECO:0000313" key="2">
    <source>
        <dbReference type="EMBL" id="EPQ18364.1"/>
    </source>
</evidence>
<gene>
    <name evidence="2" type="ORF">D623_10020571</name>
</gene>